<dbReference type="Gene3D" id="3.55.50.30">
    <property type="match status" value="1"/>
</dbReference>
<dbReference type="Gene3D" id="2.60.120.1440">
    <property type="match status" value="1"/>
</dbReference>
<gene>
    <name evidence="4" type="ORF">SAMN02799615_03960</name>
</gene>
<organism evidence="4 5">
    <name type="scientific">Dyella marensis</name>
    <dbReference type="NCBI Taxonomy" id="500610"/>
    <lineage>
        <taxon>Bacteria</taxon>
        <taxon>Pseudomonadati</taxon>
        <taxon>Pseudomonadota</taxon>
        <taxon>Gammaproteobacteria</taxon>
        <taxon>Lysobacterales</taxon>
        <taxon>Rhodanobacteraceae</taxon>
        <taxon>Dyella</taxon>
    </lineage>
</organism>
<dbReference type="EMBL" id="FONH01000023">
    <property type="protein sequence ID" value="SFF51972.1"/>
    <property type="molecule type" value="Genomic_DNA"/>
</dbReference>
<reference evidence="5" key="1">
    <citation type="submission" date="2016-10" db="EMBL/GenBank/DDBJ databases">
        <authorList>
            <person name="Varghese N."/>
            <person name="Submissions S."/>
        </authorList>
    </citation>
    <scope>NUCLEOTIDE SEQUENCE [LARGE SCALE GENOMIC DNA]</scope>
    <source>
        <strain evidence="5">UNC178MFTsu3.1</strain>
    </source>
</reference>
<dbReference type="RefSeq" id="WP_051548298.1">
    <property type="nucleotide sequence ID" value="NZ_FONH01000023.1"/>
</dbReference>
<dbReference type="Pfam" id="PF04773">
    <property type="entry name" value="FecR"/>
    <property type="match status" value="1"/>
</dbReference>
<keyword evidence="5" id="KW-1185">Reference proteome</keyword>
<dbReference type="GO" id="GO:0016989">
    <property type="term" value="F:sigma factor antagonist activity"/>
    <property type="evidence" value="ECO:0007669"/>
    <property type="project" value="TreeGrafter"/>
</dbReference>
<feature type="domain" description="FecR protein" evidence="2">
    <location>
        <begin position="133"/>
        <end position="215"/>
    </location>
</feature>
<evidence type="ECO:0000256" key="1">
    <source>
        <dbReference type="SAM" id="Phobius"/>
    </source>
</evidence>
<name>A0A1I2JAU6_9GAMM</name>
<feature type="transmembrane region" description="Helical" evidence="1">
    <location>
        <begin position="93"/>
        <end position="112"/>
    </location>
</feature>
<dbReference type="AlphaFoldDB" id="A0A1I2JAU6"/>
<protein>
    <submittedName>
        <fullName evidence="4">FecR family protein</fullName>
    </submittedName>
</protein>
<dbReference type="InterPro" id="IPR006860">
    <property type="entry name" value="FecR"/>
</dbReference>
<dbReference type="InterPro" id="IPR012373">
    <property type="entry name" value="Ferrdict_sens_TM"/>
</dbReference>
<dbReference type="Proteomes" id="UP000199477">
    <property type="component" value="Unassembled WGS sequence"/>
</dbReference>
<dbReference type="Pfam" id="PF16220">
    <property type="entry name" value="DUF4880"/>
    <property type="match status" value="1"/>
</dbReference>
<evidence type="ECO:0000313" key="5">
    <source>
        <dbReference type="Proteomes" id="UP000199477"/>
    </source>
</evidence>
<evidence type="ECO:0000259" key="2">
    <source>
        <dbReference type="Pfam" id="PF04773"/>
    </source>
</evidence>
<keyword evidence="1" id="KW-0472">Membrane</keyword>
<sequence>MNAEDAISSRPLPTSAEAWLARLQAPDCGPGERAAFERWRAQHPAHAQAYAQVEQLHAKVALLAGDPLLRAAGLAARRHSAARRDRRRLLTRGLPIAAAASLLLAAGVFRLLRETPAQAPASLHSYASATELPRRLTLEDGTVMILDADSTVTTRYDGTRRLVMLERGRAEFSVAHAAAPFEVHAGGSVIRDTGTVFQVSKERDAVVVGLLDGAVVVTHGEDGNTQTQALLPAQQIRIAADGDSGVIAPLDTQAALAWRQGELVFRQRRLDSLLAEMNRYSDIKLLLGDQRLADLRVSGSFHAGDQQALVKALDAGWGLHAVATGNHELTLYPGQASNAGGARH</sequence>
<keyword evidence="1" id="KW-1133">Transmembrane helix</keyword>
<proteinExistence type="predicted"/>
<dbReference type="PANTHER" id="PTHR30273:SF2">
    <property type="entry name" value="PROTEIN FECR"/>
    <property type="match status" value="1"/>
</dbReference>
<evidence type="ECO:0000313" key="4">
    <source>
        <dbReference type="EMBL" id="SFF51972.1"/>
    </source>
</evidence>
<dbReference type="STRING" id="500610.SAMN02799615_03960"/>
<keyword evidence="1" id="KW-0812">Transmembrane</keyword>
<dbReference type="PANTHER" id="PTHR30273">
    <property type="entry name" value="PERIPLASMIC SIGNAL SENSOR AND SIGMA FACTOR ACTIVATOR FECR-RELATED"/>
    <property type="match status" value="1"/>
</dbReference>
<dbReference type="InterPro" id="IPR032623">
    <property type="entry name" value="FecR_N"/>
</dbReference>
<feature type="domain" description="FecR N-terminal" evidence="3">
    <location>
        <begin position="18"/>
        <end position="56"/>
    </location>
</feature>
<dbReference type="PIRSF" id="PIRSF018266">
    <property type="entry name" value="FecR"/>
    <property type="match status" value="1"/>
</dbReference>
<accession>A0A1I2JAU6</accession>
<evidence type="ECO:0000259" key="3">
    <source>
        <dbReference type="Pfam" id="PF16220"/>
    </source>
</evidence>